<evidence type="ECO:0008006" key="3">
    <source>
        <dbReference type="Google" id="ProtNLM"/>
    </source>
</evidence>
<sequence length="89" mass="10234">MHQIEFQARGNSAVGIEFYAWDFAYNQIEQVFKPRIIRDTVGQQTELFAIGTHYIAVKVIDNDGLENVEVMKLVVNGDVCCEAQKYRCF</sequence>
<evidence type="ECO:0000313" key="1">
    <source>
        <dbReference type="EMBL" id="MBB1125821.1"/>
    </source>
</evidence>
<dbReference type="AlphaFoldDB" id="A0A839HAH0"/>
<organism evidence="1 2">
    <name type="scientific">Thiospirillum jenense</name>
    <dbReference type="NCBI Taxonomy" id="1653858"/>
    <lineage>
        <taxon>Bacteria</taxon>
        <taxon>Pseudomonadati</taxon>
        <taxon>Pseudomonadota</taxon>
        <taxon>Gammaproteobacteria</taxon>
        <taxon>Chromatiales</taxon>
        <taxon>Chromatiaceae</taxon>
        <taxon>Thiospirillum</taxon>
    </lineage>
</organism>
<accession>A0A839HAH0</accession>
<comment type="caution">
    <text evidence="1">The sequence shown here is derived from an EMBL/GenBank/DDBJ whole genome shotgun (WGS) entry which is preliminary data.</text>
</comment>
<dbReference type="RefSeq" id="WP_182583451.1">
    <property type="nucleotide sequence ID" value="NZ_JABVCQ010000010.1"/>
</dbReference>
<dbReference type="EMBL" id="JABVCQ010000010">
    <property type="protein sequence ID" value="MBB1125821.1"/>
    <property type="molecule type" value="Genomic_DNA"/>
</dbReference>
<reference evidence="1 2" key="1">
    <citation type="journal article" date="2020" name="Arch. Microbiol.">
        <title>The genome sequence of the giant phototrophic gammaproteobacterium Thiospirillum jenense gives insight into its physiological properties and phylogenetic relationships.</title>
        <authorList>
            <person name="Imhoff J.F."/>
            <person name="Meyer T.E."/>
            <person name="Kyndt J.A."/>
        </authorList>
    </citation>
    <scope>NUCLEOTIDE SEQUENCE [LARGE SCALE GENOMIC DNA]</scope>
    <source>
        <strain evidence="1 2">DSM 216</strain>
    </source>
</reference>
<protein>
    <recommendedName>
        <fullName evidence="3">PKD domain-containing protein</fullName>
    </recommendedName>
</protein>
<dbReference type="Proteomes" id="UP000548632">
    <property type="component" value="Unassembled WGS sequence"/>
</dbReference>
<proteinExistence type="predicted"/>
<name>A0A839HAH0_9GAMM</name>
<keyword evidence="2" id="KW-1185">Reference proteome</keyword>
<evidence type="ECO:0000313" key="2">
    <source>
        <dbReference type="Proteomes" id="UP000548632"/>
    </source>
</evidence>
<gene>
    <name evidence="1" type="ORF">HUK38_06185</name>
</gene>